<gene>
    <name evidence="1" type="ORF">NQ176_g1210</name>
</gene>
<name>A0ACC1NVW9_9HYPO</name>
<evidence type="ECO:0000313" key="2">
    <source>
        <dbReference type="Proteomes" id="UP001143910"/>
    </source>
</evidence>
<evidence type="ECO:0000313" key="1">
    <source>
        <dbReference type="EMBL" id="KAJ2982716.1"/>
    </source>
</evidence>
<protein>
    <submittedName>
        <fullName evidence="1">Uncharacterized protein</fullName>
    </submittedName>
</protein>
<accession>A0ACC1NVW9</accession>
<dbReference type="Proteomes" id="UP001143910">
    <property type="component" value="Unassembled WGS sequence"/>
</dbReference>
<dbReference type="EMBL" id="JANJQO010000062">
    <property type="protein sequence ID" value="KAJ2982716.1"/>
    <property type="molecule type" value="Genomic_DNA"/>
</dbReference>
<organism evidence="1 2">
    <name type="scientific">Zarea fungicola</name>
    <dbReference type="NCBI Taxonomy" id="93591"/>
    <lineage>
        <taxon>Eukaryota</taxon>
        <taxon>Fungi</taxon>
        <taxon>Dikarya</taxon>
        <taxon>Ascomycota</taxon>
        <taxon>Pezizomycotina</taxon>
        <taxon>Sordariomycetes</taxon>
        <taxon>Hypocreomycetidae</taxon>
        <taxon>Hypocreales</taxon>
        <taxon>Cordycipitaceae</taxon>
        <taxon>Zarea</taxon>
    </lineage>
</organism>
<comment type="caution">
    <text evidence="1">The sequence shown here is derived from an EMBL/GenBank/DDBJ whole genome shotgun (WGS) entry which is preliminary data.</text>
</comment>
<keyword evidence="2" id="KW-1185">Reference proteome</keyword>
<proteinExistence type="predicted"/>
<sequence>MPGIPFGALENLKNKVQELIKKRFDKKSRVTDVKPTDDKPADIAGDGAPASADDTTTTEHAAILPAVATETAPATVADTAPAAPPATDVPKDAVAETPAAAPAITTEAAPESTDEVPAADKPAQASAAPTATGTV</sequence>
<reference evidence="1" key="1">
    <citation type="submission" date="2022-08" db="EMBL/GenBank/DDBJ databases">
        <title>Genome Sequence of Lecanicillium fungicola.</title>
        <authorList>
            <person name="Buettner E."/>
        </authorList>
    </citation>
    <scope>NUCLEOTIDE SEQUENCE</scope>
    <source>
        <strain evidence="1">Babe33</strain>
    </source>
</reference>